<feature type="compositionally biased region" description="Polar residues" evidence="1">
    <location>
        <begin position="364"/>
        <end position="375"/>
    </location>
</feature>
<evidence type="ECO:0000313" key="3">
    <source>
        <dbReference type="Proteomes" id="UP001557470"/>
    </source>
</evidence>
<dbReference type="Proteomes" id="UP001557470">
    <property type="component" value="Unassembled WGS sequence"/>
</dbReference>
<organism evidence="2 3">
    <name type="scientific">Umbra pygmaea</name>
    <name type="common">Eastern mudminnow</name>
    <dbReference type="NCBI Taxonomy" id="75934"/>
    <lineage>
        <taxon>Eukaryota</taxon>
        <taxon>Metazoa</taxon>
        <taxon>Chordata</taxon>
        <taxon>Craniata</taxon>
        <taxon>Vertebrata</taxon>
        <taxon>Euteleostomi</taxon>
        <taxon>Actinopterygii</taxon>
        <taxon>Neopterygii</taxon>
        <taxon>Teleostei</taxon>
        <taxon>Protacanthopterygii</taxon>
        <taxon>Esociformes</taxon>
        <taxon>Umbridae</taxon>
        <taxon>Umbra</taxon>
    </lineage>
</organism>
<accession>A0ABD0WLF5</accession>
<feature type="compositionally biased region" description="Basic and acidic residues" evidence="1">
    <location>
        <begin position="325"/>
        <end position="342"/>
    </location>
</feature>
<gene>
    <name evidence="2" type="ORF">UPYG_G00211700</name>
</gene>
<comment type="caution">
    <text evidence="2">The sequence shown here is derived from an EMBL/GenBank/DDBJ whole genome shotgun (WGS) entry which is preliminary data.</text>
</comment>
<feature type="compositionally biased region" description="Basic and acidic residues" evidence="1">
    <location>
        <begin position="202"/>
        <end position="216"/>
    </location>
</feature>
<feature type="region of interest" description="Disordered" evidence="1">
    <location>
        <begin position="70"/>
        <end position="272"/>
    </location>
</feature>
<feature type="compositionally biased region" description="Polar residues" evidence="1">
    <location>
        <begin position="148"/>
        <end position="160"/>
    </location>
</feature>
<reference evidence="2 3" key="1">
    <citation type="submission" date="2024-06" db="EMBL/GenBank/DDBJ databases">
        <authorList>
            <person name="Pan Q."/>
            <person name="Wen M."/>
            <person name="Jouanno E."/>
            <person name="Zahm M."/>
            <person name="Klopp C."/>
            <person name="Cabau C."/>
            <person name="Louis A."/>
            <person name="Berthelot C."/>
            <person name="Parey E."/>
            <person name="Roest Crollius H."/>
            <person name="Montfort J."/>
            <person name="Robinson-Rechavi M."/>
            <person name="Bouchez O."/>
            <person name="Lampietro C."/>
            <person name="Lopez Roques C."/>
            <person name="Donnadieu C."/>
            <person name="Postlethwait J."/>
            <person name="Bobe J."/>
            <person name="Verreycken H."/>
            <person name="Guiguen Y."/>
        </authorList>
    </citation>
    <scope>NUCLEOTIDE SEQUENCE [LARGE SCALE GENOMIC DNA]</scope>
    <source>
        <strain evidence="2">Up_M1</strain>
        <tissue evidence="2">Testis</tissue>
    </source>
</reference>
<evidence type="ECO:0000256" key="1">
    <source>
        <dbReference type="SAM" id="MobiDB-lite"/>
    </source>
</evidence>
<feature type="region of interest" description="Disordered" evidence="1">
    <location>
        <begin position="364"/>
        <end position="397"/>
    </location>
</feature>
<name>A0ABD0WLF5_UMBPY</name>
<keyword evidence="3" id="KW-1185">Reference proteome</keyword>
<evidence type="ECO:0000313" key="2">
    <source>
        <dbReference type="EMBL" id="KAL0973826.1"/>
    </source>
</evidence>
<sequence length="418" mass="45500">MDSWTLQGDSYSFLRNSSTPHVISLRHRDRTPNRVEIFDITNIPSHRSAISETTCLCDIFGDDCESRPPSIPSISATRALVHPPIPPPRSEAAGPRESSASPPGSPLLLDELDDSTSSYHTAPESFEESSDKLHLNNNLSEPRDPGALSTSGGNTSSSPEVPQLEGGYRTASPVYCNTTTSSSDGRGSDFSVSPISPAPAEQHCRSDLSPTTEDRYTCPSPKSVVTVHSIEDRDQDSSPGVRDSASLTDSIHTLSSSETRVAQHLPEPESIKLSPEQIAYPILPDYTESFEPSVRAVTPNLESTPSPSASGIISLTEVLPHRRHTEASFEPKNKANSPEFKDRAYSPDIHRRVSIPDLFSRTSTPEVEDSISISELGTHLPPAEKHLRSSEDTGSASTPVPRFIFRYLDKTILKNPHT</sequence>
<dbReference type="EMBL" id="JAGEUA010000006">
    <property type="protein sequence ID" value="KAL0973826.1"/>
    <property type="molecule type" value="Genomic_DNA"/>
</dbReference>
<proteinExistence type="predicted"/>
<feature type="region of interest" description="Disordered" evidence="1">
    <location>
        <begin position="323"/>
        <end position="342"/>
    </location>
</feature>
<protein>
    <submittedName>
        <fullName evidence="2">Uncharacterized protein</fullName>
    </submittedName>
</protein>
<dbReference type="AlphaFoldDB" id="A0ABD0WLF5"/>
<feature type="compositionally biased region" description="Polar residues" evidence="1">
    <location>
        <begin position="245"/>
        <end position="260"/>
    </location>
</feature>
<feature type="compositionally biased region" description="Basic and acidic residues" evidence="1">
    <location>
        <begin position="382"/>
        <end position="391"/>
    </location>
</feature>
<feature type="compositionally biased region" description="Low complexity" evidence="1">
    <location>
        <begin position="98"/>
        <end position="109"/>
    </location>
</feature>